<dbReference type="GO" id="GO:0042393">
    <property type="term" value="F:histone binding"/>
    <property type="evidence" value="ECO:0007669"/>
    <property type="project" value="TreeGrafter"/>
</dbReference>
<feature type="compositionally biased region" description="Basic and acidic residues" evidence="4">
    <location>
        <begin position="483"/>
        <end position="492"/>
    </location>
</feature>
<dbReference type="PANTHER" id="PTHR15081:SF1">
    <property type="entry name" value="NUCLEAR AUTOANTIGENIC SPERM PROTEIN"/>
    <property type="match status" value="1"/>
</dbReference>
<proteinExistence type="predicted"/>
<sequence>MSDTLEQTAPVVDETAKAIDEPQVSPEKPAKEKPVEETATAPADTLGPSDAQKAADQAESTTITPLVGTPSVGTPNTDYLIANDQDPNSKKVTIADLSAKGSALYAHKNYEEAAEVFSRASVLQAELNGETSPENAEILFHYGRSLFRVGQSKSDVLGGPAASEKKKSVDSKPKKPAQTEAQKVTQEGVAIVAEQKEGEKKTEEIKGDKKALFQFTGDENFDESDEEEAEGEGEEEEEDDDLATAFEILDLARVCFMKKLELLEQEESEASGKGKEAAEGDSPTVRHVKERLADTHDALAEISLENERYPNAIEDGRTSLKYKLELYPEESEIIAEAHFKLSLALEFASVTTAGDDGANSKREEMDQGLRDEAVKEMELAIKSSKLKLQNKEVELATMASPEDNELARKSIQEMKEVIGDMEQRLIELRNDPIDAKDILGADAGPIGGILGAALGESAAETKARVDEAKKTATDLSGLVRKKNKDESTEKPEASPAPAPESETNGKRKAEDPADDTETKKAKVEP</sequence>
<evidence type="ECO:0000259" key="5">
    <source>
        <dbReference type="Pfam" id="PF10516"/>
    </source>
</evidence>
<keyword evidence="2" id="KW-0802">TPR repeat</keyword>
<evidence type="ECO:0000256" key="1">
    <source>
        <dbReference type="ARBA" id="ARBA00022737"/>
    </source>
</evidence>
<evidence type="ECO:0000313" key="6">
    <source>
        <dbReference type="EMBL" id="KAF4339815.1"/>
    </source>
</evidence>
<feature type="region of interest" description="Disordered" evidence="4">
    <location>
        <begin position="155"/>
        <end position="243"/>
    </location>
</feature>
<dbReference type="GO" id="GO:0006335">
    <property type="term" value="P:DNA replication-dependent chromatin assembly"/>
    <property type="evidence" value="ECO:0007669"/>
    <property type="project" value="TreeGrafter"/>
</dbReference>
<dbReference type="Gene3D" id="1.25.40.10">
    <property type="entry name" value="Tetratricopeptide repeat domain"/>
    <property type="match status" value="1"/>
</dbReference>
<dbReference type="Pfam" id="PF10516">
    <property type="entry name" value="SHNi-TPR"/>
    <property type="match status" value="1"/>
</dbReference>
<gene>
    <name evidence="6" type="ORF">FBEOM_6289</name>
</gene>
<accession>A0A9P5AJC3</accession>
<feature type="compositionally biased region" description="Low complexity" evidence="4">
    <location>
        <begin position="493"/>
        <end position="502"/>
    </location>
</feature>
<comment type="caution">
    <text evidence="6">The sequence shown here is derived from an EMBL/GenBank/DDBJ whole genome shotgun (WGS) entry which is preliminary data.</text>
</comment>
<dbReference type="OrthoDB" id="5587616at2759"/>
<feature type="compositionally biased region" description="Basic and acidic residues" evidence="4">
    <location>
        <begin position="194"/>
        <end position="211"/>
    </location>
</feature>
<feature type="region of interest" description="Disordered" evidence="4">
    <location>
        <begin position="1"/>
        <end position="87"/>
    </location>
</feature>
<dbReference type="EMBL" id="PVQB02000264">
    <property type="protein sequence ID" value="KAF4339815.1"/>
    <property type="molecule type" value="Genomic_DNA"/>
</dbReference>
<evidence type="ECO:0000256" key="4">
    <source>
        <dbReference type="SAM" id="MobiDB-lite"/>
    </source>
</evidence>
<keyword evidence="7" id="KW-1185">Reference proteome</keyword>
<dbReference type="InterPro" id="IPR011990">
    <property type="entry name" value="TPR-like_helical_dom_sf"/>
</dbReference>
<keyword evidence="1" id="KW-0677">Repeat</keyword>
<feature type="compositionally biased region" description="Basic and acidic residues" evidence="4">
    <location>
        <begin position="459"/>
        <end position="472"/>
    </location>
</feature>
<evidence type="ECO:0000256" key="2">
    <source>
        <dbReference type="ARBA" id="ARBA00022803"/>
    </source>
</evidence>
<dbReference type="InterPro" id="IPR051730">
    <property type="entry name" value="NASP-like"/>
</dbReference>
<keyword evidence="3" id="KW-0175">Coiled coil</keyword>
<protein>
    <submittedName>
        <fullName evidence="6">HAT1-interacting factor 1</fullName>
    </submittedName>
</protein>
<dbReference type="GO" id="GO:0005654">
    <property type="term" value="C:nucleoplasm"/>
    <property type="evidence" value="ECO:0007669"/>
    <property type="project" value="TreeGrafter"/>
</dbReference>
<dbReference type="PANTHER" id="PTHR15081">
    <property type="entry name" value="NUCLEAR AUTOANTIGENIC SPERM PROTEIN NASP -RELATED"/>
    <property type="match status" value="1"/>
</dbReference>
<feature type="compositionally biased region" description="Acidic residues" evidence="4">
    <location>
        <begin position="219"/>
        <end position="242"/>
    </location>
</feature>
<dbReference type="GO" id="GO:0034080">
    <property type="term" value="P:CENP-A containing chromatin assembly"/>
    <property type="evidence" value="ECO:0007669"/>
    <property type="project" value="TreeGrafter"/>
</dbReference>
<dbReference type="InterPro" id="IPR019544">
    <property type="entry name" value="Tetratricopeptide_SHNi-TPR_dom"/>
</dbReference>
<dbReference type="SUPFAM" id="SSF48452">
    <property type="entry name" value="TPR-like"/>
    <property type="match status" value="1"/>
</dbReference>
<evidence type="ECO:0000313" key="7">
    <source>
        <dbReference type="Proteomes" id="UP000730481"/>
    </source>
</evidence>
<evidence type="ECO:0000256" key="3">
    <source>
        <dbReference type="SAM" id="Coils"/>
    </source>
</evidence>
<reference evidence="6" key="1">
    <citation type="journal article" date="2017" name="Mycologia">
        <title>Fusarium algeriense, sp. nov., a novel toxigenic crown rot pathogen of durum wheat from Algeria is nested in the Fusarium burgessii species complex.</title>
        <authorList>
            <person name="Laraba I."/>
            <person name="Keddad A."/>
            <person name="Boureghda H."/>
            <person name="Abdallah N."/>
            <person name="Vaughan M.M."/>
            <person name="Proctor R.H."/>
            <person name="Busman M."/>
            <person name="O'Donnell K."/>
        </authorList>
    </citation>
    <scope>NUCLEOTIDE SEQUENCE</scope>
    <source>
        <strain evidence="6">NRRL 25174</strain>
    </source>
</reference>
<feature type="domain" description="Tetratricopeptide SHNi-TPR" evidence="5">
    <location>
        <begin position="293"/>
        <end position="330"/>
    </location>
</feature>
<feature type="compositionally biased region" description="Basic and acidic residues" evidence="4">
    <location>
        <begin position="163"/>
        <end position="173"/>
    </location>
</feature>
<organism evidence="6 7">
    <name type="scientific">Fusarium beomiforme</name>
    <dbReference type="NCBI Taxonomy" id="44412"/>
    <lineage>
        <taxon>Eukaryota</taxon>
        <taxon>Fungi</taxon>
        <taxon>Dikarya</taxon>
        <taxon>Ascomycota</taxon>
        <taxon>Pezizomycotina</taxon>
        <taxon>Sordariomycetes</taxon>
        <taxon>Hypocreomycetidae</taxon>
        <taxon>Hypocreales</taxon>
        <taxon>Nectriaceae</taxon>
        <taxon>Fusarium</taxon>
        <taxon>Fusarium burgessii species complex</taxon>
    </lineage>
</organism>
<feature type="compositionally biased region" description="Basic and acidic residues" evidence="4">
    <location>
        <begin position="503"/>
        <end position="525"/>
    </location>
</feature>
<name>A0A9P5AJC3_9HYPO</name>
<dbReference type="Proteomes" id="UP000730481">
    <property type="component" value="Unassembled WGS sequence"/>
</dbReference>
<feature type="region of interest" description="Disordered" evidence="4">
    <location>
        <begin position="265"/>
        <end position="288"/>
    </location>
</feature>
<feature type="region of interest" description="Disordered" evidence="4">
    <location>
        <begin position="457"/>
        <end position="525"/>
    </location>
</feature>
<reference evidence="6" key="2">
    <citation type="submission" date="2020-02" db="EMBL/GenBank/DDBJ databases">
        <title>Identification and distribution of gene clusters putatively required for synthesis of sphingolipid metabolism inhibitors in phylogenetically diverse species of the filamentous fungus Fusarium.</title>
        <authorList>
            <person name="Kim H.-S."/>
            <person name="Busman M."/>
            <person name="Brown D.W."/>
            <person name="Divon H."/>
            <person name="Uhlig S."/>
            <person name="Proctor R.H."/>
        </authorList>
    </citation>
    <scope>NUCLEOTIDE SEQUENCE</scope>
    <source>
        <strain evidence="6">NRRL 25174</strain>
    </source>
</reference>
<feature type="coiled-coil region" evidence="3">
    <location>
        <begin position="374"/>
        <end position="431"/>
    </location>
</feature>
<dbReference type="AlphaFoldDB" id="A0A9P5AJC3"/>